<dbReference type="AlphaFoldDB" id="A0AA37WLH5"/>
<reference evidence="1" key="2">
    <citation type="submission" date="2023-01" db="EMBL/GenBank/DDBJ databases">
        <title>Draft genome sequence of Agaribacter marinus strain NBRC 110023.</title>
        <authorList>
            <person name="Sun Q."/>
            <person name="Mori K."/>
        </authorList>
    </citation>
    <scope>NUCLEOTIDE SEQUENCE</scope>
    <source>
        <strain evidence="1">NBRC 110023</strain>
    </source>
</reference>
<sequence>MLHFFKLMFRQCVDASLITSSFFVIFLVGLSISSAQAITPQQMQEKIVSVGADGIKAQGNLIEFNFKGMNMAVIFDKNADRMRLVSPIIEMNKLSNDVLLQSLEANYHSALDARYAVSDGIMWSVFIHPLSDLSIALFESAISQVAIARATFGQEYTSGALVFPSR</sequence>
<keyword evidence="2" id="KW-1185">Reference proteome</keyword>
<gene>
    <name evidence="1" type="ORF">GCM10007852_34370</name>
</gene>
<name>A0AA37WLH5_9ALTE</name>
<dbReference type="EMBL" id="BSOT01000011">
    <property type="protein sequence ID" value="GLR72529.1"/>
    <property type="molecule type" value="Genomic_DNA"/>
</dbReference>
<evidence type="ECO:0000313" key="2">
    <source>
        <dbReference type="Proteomes" id="UP001156601"/>
    </source>
</evidence>
<organism evidence="1 2">
    <name type="scientific">Agaribacter marinus</name>
    <dbReference type="NCBI Taxonomy" id="1431249"/>
    <lineage>
        <taxon>Bacteria</taxon>
        <taxon>Pseudomonadati</taxon>
        <taxon>Pseudomonadota</taxon>
        <taxon>Gammaproteobacteria</taxon>
        <taxon>Alteromonadales</taxon>
        <taxon>Alteromonadaceae</taxon>
        <taxon>Agaribacter</taxon>
    </lineage>
</organism>
<reference evidence="1" key="1">
    <citation type="journal article" date="2014" name="Int. J. Syst. Evol. Microbiol.">
        <title>Complete genome sequence of Corynebacterium casei LMG S-19264T (=DSM 44701T), isolated from a smear-ripened cheese.</title>
        <authorList>
            <consortium name="US DOE Joint Genome Institute (JGI-PGF)"/>
            <person name="Walter F."/>
            <person name="Albersmeier A."/>
            <person name="Kalinowski J."/>
            <person name="Ruckert C."/>
        </authorList>
    </citation>
    <scope>NUCLEOTIDE SEQUENCE</scope>
    <source>
        <strain evidence="1">NBRC 110023</strain>
    </source>
</reference>
<proteinExistence type="predicted"/>
<comment type="caution">
    <text evidence="1">The sequence shown here is derived from an EMBL/GenBank/DDBJ whole genome shotgun (WGS) entry which is preliminary data.</text>
</comment>
<dbReference type="Proteomes" id="UP001156601">
    <property type="component" value="Unassembled WGS sequence"/>
</dbReference>
<evidence type="ECO:0000313" key="1">
    <source>
        <dbReference type="EMBL" id="GLR72529.1"/>
    </source>
</evidence>
<accession>A0AA37WLH5</accession>
<protein>
    <submittedName>
        <fullName evidence="1">Uncharacterized protein</fullName>
    </submittedName>
</protein>
<dbReference type="RefSeq" id="WP_284218942.1">
    <property type="nucleotide sequence ID" value="NZ_BSOT01000011.1"/>
</dbReference>
<dbReference type="SUPFAM" id="SSF69635">
    <property type="entry name" value="Type III secretory system chaperone-like"/>
    <property type="match status" value="1"/>
</dbReference>